<dbReference type="PROSITE" id="PS50928">
    <property type="entry name" value="ABC_TM1"/>
    <property type="match status" value="1"/>
</dbReference>
<dbReference type="GO" id="GO:0055085">
    <property type="term" value="P:transmembrane transport"/>
    <property type="evidence" value="ECO:0007669"/>
    <property type="project" value="InterPro"/>
</dbReference>
<dbReference type="EMBL" id="QXIT01000037">
    <property type="protein sequence ID" value="RIE09957.1"/>
    <property type="molecule type" value="Genomic_DNA"/>
</dbReference>
<dbReference type="InterPro" id="IPR025966">
    <property type="entry name" value="OppC_N"/>
</dbReference>
<dbReference type="CDD" id="cd06261">
    <property type="entry name" value="TM_PBP2"/>
    <property type="match status" value="1"/>
</dbReference>
<dbReference type="Proteomes" id="UP000266489">
    <property type="component" value="Unassembled WGS sequence"/>
</dbReference>
<evidence type="ECO:0000256" key="7">
    <source>
        <dbReference type="RuleBase" id="RU363032"/>
    </source>
</evidence>
<evidence type="ECO:0000259" key="8">
    <source>
        <dbReference type="PROSITE" id="PS50928"/>
    </source>
</evidence>
<protein>
    <submittedName>
        <fullName evidence="9">ABC transporter permease</fullName>
    </submittedName>
</protein>
<dbReference type="PANTHER" id="PTHR43386">
    <property type="entry name" value="OLIGOPEPTIDE TRANSPORT SYSTEM PERMEASE PROTEIN APPC"/>
    <property type="match status" value="1"/>
</dbReference>
<evidence type="ECO:0000256" key="5">
    <source>
        <dbReference type="ARBA" id="ARBA00022989"/>
    </source>
</evidence>
<dbReference type="Gene3D" id="1.10.3720.10">
    <property type="entry name" value="MetI-like"/>
    <property type="match status" value="1"/>
</dbReference>
<dbReference type="InterPro" id="IPR050366">
    <property type="entry name" value="BP-dependent_transpt_permease"/>
</dbReference>
<accession>A0A398DTQ3</accession>
<evidence type="ECO:0000313" key="11">
    <source>
        <dbReference type="Proteomes" id="UP000266260"/>
    </source>
</evidence>
<reference evidence="11 12" key="1">
    <citation type="submission" date="2018-09" db="EMBL/GenBank/DDBJ databases">
        <title>Discovery and Ecogenomic Context for Candidatus Cryosericales, a Global Caldiserica Order Active in Thawing Permafrost.</title>
        <authorList>
            <person name="Martinez M.A."/>
            <person name="Woodcroft B.J."/>
            <person name="Ignacio Espinoza J.C."/>
            <person name="Zayed A."/>
            <person name="Singleton C.M."/>
            <person name="Boyd J."/>
            <person name="Li Y.-F."/>
            <person name="Purvine S."/>
            <person name="Maughan H."/>
            <person name="Hodgkins S.B."/>
            <person name="Anderson D."/>
            <person name="Sederholm M."/>
            <person name="Temperton B."/>
            <person name="Saleska S.R."/>
            <person name="Tyson G.W."/>
            <person name="Rich V.I."/>
        </authorList>
    </citation>
    <scope>NUCLEOTIDE SEQUENCE [LARGE SCALE GENOMIC DNA]</scope>
    <source>
        <strain evidence="10 12">SMC5</strain>
        <strain evidence="9 11">SMC6</strain>
    </source>
</reference>
<keyword evidence="11" id="KW-1185">Reference proteome</keyword>
<evidence type="ECO:0000256" key="4">
    <source>
        <dbReference type="ARBA" id="ARBA00022692"/>
    </source>
</evidence>
<evidence type="ECO:0000256" key="3">
    <source>
        <dbReference type="ARBA" id="ARBA00022475"/>
    </source>
</evidence>
<feature type="transmembrane region" description="Helical" evidence="7">
    <location>
        <begin position="116"/>
        <end position="142"/>
    </location>
</feature>
<name>A0A398DC89_9BACT</name>
<feature type="transmembrane region" description="Helical" evidence="7">
    <location>
        <begin position="53"/>
        <end position="74"/>
    </location>
</feature>
<keyword evidence="6 7" id="KW-0472">Membrane</keyword>
<dbReference type="PANTHER" id="PTHR43386:SF1">
    <property type="entry name" value="D,D-DIPEPTIDE TRANSPORT SYSTEM PERMEASE PROTEIN DDPC-RELATED"/>
    <property type="match status" value="1"/>
</dbReference>
<dbReference type="AlphaFoldDB" id="A0A398DC89"/>
<comment type="caution">
    <text evidence="9">The sequence shown here is derived from an EMBL/GenBank/DDBJ whole genome shotgun (WGS) entry which is preliminary data.</text>
</comment>
<dbReference type="InterPro" id="IPR035906">
    <property type="entry name" value="MetI-like_sf"/>
</dbReference>
<keyword evidence="3" id="KW-1003">Cell membrane</keyword>
<dbReference type="GO" id="GO:0005886">
    <property type="term" value="C:plasma membrane"/>
    <property type="evidence" value="ECO:0007669"/>
    <property type="project" value="UniProtKB-SubCell"/>
</dbReference>
<dbReference type="InterPro" id="IPR000515">
    <property type="entry name" value="MetI-like"/>
</dbReference>
<gene>
    <name evidence="10" type="ORF">SMC5_01740</name>
    <name evidence="9" type="ORF">SMC6_01935</name>
</gene>
<feature type="transmembrane region" description="Helical" evidence="7">
    <location>
        <begin position="257"/>
        <end position="275"/>
    </location>
</feature>
<dbReference type="Pfam" id="PF00528">
    <property type="entry name" value="BPD_transp_1"/>
    <property type="match status" value="1"/>
</dbReference>
<evidence type="ECO:0000256" key="6">
    <source>
        <dbReference type="ARBA" id="ARBA00023136"/>
    </source>
</evidence>
<dbReference type="EMBL" id="QXIU01000048">
    <property type="protein sequence ID" value="RIE14634.1"/>
    <property type="molecule type" value="Genomic_DNA"/>
</dbReference>
<evidence type="ECO:0000313" key="12">
    <source>
        <dbReference type="Proteomes" id="UP000266489"/>
    </source>
</evidence>
<feature type="transmembrane region" description="Helical" evidence="7">
    <location>
        <begin position="179"/>
        <end position="200"/>
    </location>
</feature>
<dbReference type="OrthoDB" id="9797472at2"/>
<evidence type="ECO:0000256" key="1">
    <source>
        <dbReference type="ARBA" id="ARBA00004651"/>
    </source>
</evidence>
<keyword evidence="5 7" id="KW-1133">Transmembrane helix</keyword>
<evidence type="ECO:0000256" key="2">
    <source>
        <dbReference type="ARBA" id="ARBA00022448"/>
    </source>
</evidence>
<evidence type="ECO:0000313" key="9">
    <source>
        <dbReference type="EMBL" id="RIE09957.1"/>
    </source>
</evidence>
<sequence length="320" mass="35098">MAAPTTWQFKEGVTPDAGSFVPAPKNSGELEQITGRPTTYWSDAIRRIRRNKLAVVGFWIIIALFVIAIFGPMVSPYSYEDQNLENTFQSPTLQHPFGTDQLGRDQMTRVMYGSRISLAVGIVCAALNFLIGVTYGGISAYFGGRVDDIMMRIVDILYGIPTLIIVILLTVLFKDKGVSPLVNVFIAIGLTYWLPMARIVRGEILSLKEREFALAAKTIGAPNNRILFKHLIPNAMGPIIVTVTLEVPSAIFTEAFLSYIGLGVSAPVASWGVLASDGTEAIRSFPYLVLFPALAICLTMFAFNFLGDGLRDALDPRLRQ</sequence>
<comment type="similarity">
    <text evidence="7">Belongs to the binding-protein-dependent transport system permease family.</text>
</comment>
<evidence type="ECO:0000313" key="10">
    <source>
        <dbReference type="EMBL" id="RIE14634.1"/>
    </source>
</evidence>
<keyword evidence="2 7" id="KW-0813">Transport</keyword>
<dbReference type="Pfam" id="PF12911">
    <property type="entry name" value="OppC_N"/>
    <property type="match status" value="1"/>
</dbReference>
<feature type="transmembrane region" description="Helical" evidence="7">
    <location>
        <begin position="154"/>
        <end position="173"/>
    </location>
</feature>
<dbReference type="Proteomes" id="UP000266260">
    <property type="component" value="Unassembled WGS sequence"/>
</dbReference>
<keyword evidence="4 7" id="KW-0812">Transmembrane</keyword>
<dbReference type="SUPFAM" id="SSF161098">
    <property type="entry name" value="MetI-like"/>
    <property type="match status" value="1"/>
</dbReference>
<feature type="transmembrane region" description="Helical" evidence="7">
    <location>
        <begin position="287"/>
        <end position="306"/>
    </location>
</feature>
<proteinExistence type="inferred from homology"/>
<organism evidence="9 11">
    <name type="scientific">Candidatus Cryosericum odellii</name>
    <dbReference type="NCBI Taxonomy" id="2290917"/>
    <lineage>
        <taxon>Bacteria</taxon>
        <taxon>Pseudomonadati</taxon>
        <taxon>Caldisericota/Cryosericota group</taxon>
        <taxon>Candidatus Cryosericota</taxon>
        <taxon>Candidatus Cryosericia</taxon>
        <taxon>Candidatus Cryosericales</taxon>
        <taxon>Candidatus Cryosericaceae</taxon>
        <taxon>Candidatus Cryosericum</taxon>
    </lineage>
</organism>
<accession>A0A398DC89</accession>
<feature type="domain" description="ABC transmembrane type-1" evidence="8">
    <location>
        <begin position="114"/>
        <end position="307"/>
    </location>
</feature>
<comment type="subcellular location">
    <subcellularLocation>
        <location evidence="1 7">Cell membrane</location>
        <topology evidence="1 7">Multi-pass membrane protein</topology>
    </subcellularLocation>
</comment>
<dbReference type="RefSeq" id="WP_119119339.1">
    <property type="nucleotide sequence ID" value="NZ_QXIT01000037.1"/>
</dbReference>